<proteinExistence type="predicted"/>
<evidence type="ECO:0000313" key="1">
    <source>
        <dbReference type="EMBL" id="MDM9629935.1"/>
    </source>
</evidence>
<dbReference type="RefSeq" id="WP_289723302.1">
    <property type="nucleotide sequence ID" value="NZ_JAUDUY010000001.1"/>
</dbReference>
<gene>
    <name evidence="1" type="ORF">QU605_00520</name>
</gene>
<dbReference type="Gene3D" id="1.25.40.10">
    <property type="entry name" value="Tetratricopeptide repeat domain"/>
    <property type="match status" value="1"/>
</dbReference>
<comment type="caution">
    <text evidence="1">The sequence shown here is derived from an EMBL/GenBank/DDBJ whole genome shotgun (WGS) entry which is preliminary data.</text>
</comment>
<accession>A0ABT7WAJ3</accession>
<evidence type="ECO:0000313" key="2">
    <source>
        <dbReference type="Proteomes" id="UP001174839"/>
    </source>
</evidence>
<dbReference type="SUPFAM" id="SSF48452">
    <property type="entry name" value="TPR-like"/>
    <property type="match status" value="2"/>
</dbReference>
<reference evidence="1" key="1">
    <citation type="submission" date="2023-06" db="EMBL/GenBank/DDBJ databases">
        <title>Robiginitalea aurantiacus sp. nov. and Algoriphagus sediminis sp. nov., isolated from coastal sediment.</title>
        <authorList>
            <person name="Zhou Z.Y."/>
            <person name="An J."/>
            <person name="Jia Y.W."/>
            <person name="Du Z.J."/>
        </authorList>
    </citation>
    <scope>NUCLEOTIDE SEQUENCE</scope>
    <source>
        <strain evidence="1">M39</strain>
    </source>
</reference>
<name>A0ABT7WAJ3_9FLAO</name>
<evidence type="ECO:0008006" key="3">
    <source>
        <dbReference type="Google" id="ProtNLM"/>
    </source>
</evidence>
<dbReference type="Proteomes" id="UP001174839">
    <property type="component" value="Unassembled WGS sequence"/>
</dbReference>
<dbReference type="EMBL" id="JAUDUY010000001">
    <property type="protein sequence ID" value="MDM9629935.1"/>
    <property type="molecule type" value="Genomic_DNA"/>
</dbReference>
<sequence length="296" mass="33638">MFLLLLGPGLVIGQEEGSADLFTEPYTDEFQEAFFESLKQKGIENYDRAEALMLDAKKYRPDDPVVDYELARILILARAYNRAEPFALDAVRADPSEYWYVDSFMQTLKHQSKNVDDYRADLPFGAPEFKLNLARWYLAEGRYQKAREQLTPLAGQEDAKQLLQEVNRLEAIRAPATVENKPEASGPSEDSRSIAAFESRLDVLLKASDWKALEEESSSAIERFPLQPRFYYCKGLSLLRQDRAKQAVSVLKEGESYLLEPSEVGQQIYSAMSEAYIMLGDTEKAKKYSDKLKAGL</sequence>
<protein>
    <recommendedName>
        <fullName evidence="3">Tetratricopeptide repeat protein</fullName>
    </recommendedName>
</protein>
<dbReference type="InterPro" id="IPR011990">
    <property type="entry name" value="TPR-like_helical_dom_sf"/>
</dbReference>
<organism evidence="1 2">
    <name type="scientific">Robiginitalea aurantiaca</name>
    <dbReference type="NCBI Taxonomy" id="3056915"/>
    <lineage>
        <taxon>Bacteria</taxon>
        <taxon>Pseudomonadati</taxon>
        <taxon>Bacteroidota</taxon>
        <taxon>Flavobacteriia</taxon>
        <taxon>Flavobacteriales</taxon>
        <taxon>Flavobacteriaceae</taxon>
        <taxon>Robiginitalea</taxon>
    </lineage>
</organism>
<keyword evidence="2" id="KW-1185">Reference proteome</keyword>